<keyword evidence="1" id="KW-0472">Membrane</keyword>
<dbReference type="AlphaFoldDB" id="A0A1H6WVQ0"/>
<evidence type="ECO:0000256" key="1">
    <source>
        <dbReference type="SAM" id="Phobius"/>
    </source>
</evidence>
<accession>A0A1H6WVQ0</accession>
<dbReference type="RefSeq" id="WP_090337779.1">
    <property type="nucleotide sequence ID" value="NZ_FNXY01000005.1"/>
</dbReference>
<feature type="transmembrane region" description="Helical" evidence="1">
    <location>
        <begin position="53"/>
        <end position="72"/>
    </location>
</feature>
<sequence length="172" mass="19941">MKIGTFSVKIWRWFSMLMVFAALVWTYSVFPEQIAVDFAASGLAEIYVNKEHLFYIVMAFFILNNVVLSAFARQIPKIDPSHFPIPKRNIWIQYREELNEHLINWLYTVVASINTIIGLSLLALATINSSQYNLTVFDFAWVSYVGLALMILIFLLPLRLLRTPVPKEEDTY</sequence>
<dbReference type="STRING" id="408657.SAMN04487995_3782"/>
<evidence type="ECO:0000313" key="2">
    <source>
        <dbReference type="EMBL" id="SEJ20923.1"/>
    </source>
</evidence>
<dbReference type="EMBL" id="FNXY01000005">
    <property type="protein sequence ID" value="SEJ20923.1"/>
    <property type="molecule type" value="Genomic_DNA"/>
</dbReference>
<dbReference type="Proteomes" id="UP000199532">
    <property type="component" value="Unassembled WGS sequence"/>
</dbReference>
<dbReference type="OrthoDB" id="957639at2"/>
<reference evidence="2 3" key="1">
    <citation type="submission" date="2016-10" db="EMBL/GenBank/DDBJ databases">
        <authorList>
            <person name="de Groot N.N."/>
        </authorList>
    </citation>
    <scope>NUCLEOTIDE SEQUENCE [LARGE SCALE GENOMIC DNA]</scope>
    <source>
        <strain evidence="2 3">DSM 19938</strain>
    </source>
</reference>
<organism evidence="2 3">
    <name type="scientific">Dyadobacter koreensis</name>
    <dbReference type="NCBI Taxonomy" id="408657"/>
    <lineage>
        <taxon>Bacteria</taxon>
        <taxon>Pseudomonadati</taxon>
        <taxon>Bacteroidota</taxon>
        <taxon>Cytophagia</taxon>
        <taxon>Cytophagales</taxon>
        <taxon>Spirosomataceae</taxon>
        <taxon>Dyadobacter</taxon>
    </lineage>
</organism>
<proteinExistence type="predicted"/>
<keyword evidence="1" id="KW-0812">Transmembrane</keyword>
<evidence type="ECO:0000313" key="3">
    <source>
        <dbReference type="Proteomes" id="UP000199532"/>
    </source>
</evidence>
<feature type="transmembrane region" description="Helical" evidence="1">
    <location>
        <begin position="12"/>
        <end position="30"/>
    </location>
</feature>
<keyword evidence="1" id="KW-1133">Transmembrane helix</keyword>
<keyword evidence="3" id="KW-1185">Reference proteome</keyword>
<name>A0A1H6WVQ0_9BACT</name>
<gene>
    <name evidence="2" type="ORF">SAMN04487995_3782</name>
</gene>
<protein>
    <submittedName>
        <fullName evidence="2">Uncharacterized protein</fullName>
    </submittedName>
</protein>
<feature type="transmembrane region" description="Helical" evidence="1">
    <location>
        <begin position="139"/>
        <end position="158"/>
    </location>
</feature>
<feature type="transmembrane region" description="Helical" evidence="1">
    <location>
        <begin position="105"/>
        <end position="127"/>
    </location>
</feature>